<feature type="chain" id="PRO_5032652259" description="Legume lectin domain-containing protein" evidence="3">
    <location>
        <begin position="19"/>
        <end position="244"/>
    </location>
</feature>
<dbReference type="Pfam" id="PF00139">
    <property type="entry name" value="Lectin_legB"/>
    <property type="match status" value="1"/>
</dbReference>
<reference evidence="5" key="1">
    <citation type="submission" date="2019-11" db="EMBL/GenBank/DDBJ databases">
        <authorList>
            <person name="Liu Y."/>
            <person name="Hou J."/>
            <person name="Li T.-Q."/>
            <person name="Guan C.-H."/>
            <person name="Wu X."/>
            <person name="Wu H.-Z."/>
            <person name="Ling F."/>
            <person name="Zhang R."/>
            <person name="Shi X.-G."/>
            <person name="Ren J.-P."/>
            <person name="Chen E.-F."/>
            <person name="Sun J.-M."/>
        </authorList>
    </citation>
    <scope>NUCLEOTIDE SEQUENCE</scope>
    <source>
        <strain evidence="5">Adult_tree_wgs_1</strain>
        <tissue evidence="5">Leaves</tissue>
    </source>
</reference>
<dbReference type="InterPro" id="IPR050258">
    <property type="entry name" value="Leguminous_Lectin"/>
</dbReference>
<dbReference type="SUPFAM" id="SSF49899">
    <property type="entry name" value="Concanavalin A-like lectins/glucanases"/>
    <property type="match status" value="1"/>
</dbReference>
<keyword evidence="6" id="KW-1185">Reference proteome</keyword>
<dbReference type="InterPro" id="IPR001220">
    <property type="entry name" value="Legume_lectin_dom"/>
</dbReference>
<dbReference type="PANTHER" id="PTHR32401:SF49">
    <property type="entry name" value="OS10G0129200 PROTEIN"/>
    <property type="match status" value="1"/>
</dbReference>
<dbReference type="AlphaFoldDB" id="A0A834GM55"/>
<keyword evidence="3" id="KW-0732">Signal</keyword>
<dbReference type="Gene3D" id="2.60.120.200">
    <property type="match status" value="1"/>
</dbReference>
<evidence type="ECO:0000256" key="2">
    <source>
        <dbReference type="ARBA" id="ARBA00022734"/>
    </source>
</evidence>
<gene>
    <name evidence="5" type="ORF">RHSIM_Rhsim08G0025200</name>
</gene>
<name>A0A834GM55_RHOSS</name>
<dbReference type="InterPro" id="IPR013320">
    <property type="entry name" value="ConA-like_dom_sf"/>
</dbReference>
<keyword evidence="2" id="KW-0430">Lectin</keyword>
<protein>
    <recommendedName>
        <fullName evidence="4">Legume lectin domain-containing protein</fullName>
    </recommendedName>
</protein>
<evidence type="ECO:0000259" key="4">
    <source>
        <dbReference type="Pfam" id="PF00139"/>
    </source>
</evidence>
<accession>A0A834GM55</accession>
<dbReference type="CDD" id="cd06899">
    <property type="entry name" value="lectin_legume_LecRK_Arcelin_ConA"/>
    <property type="match status" value="1"/>
</dbReference>
<proteinExistence type="inferred from homology"/>
<dbReference type="GO" id="GO:0030246">
    <property type="term" value="F:carbohydrate binding"/>
    <property type="evidence" value="ECO:0007669"/>
    <property type="project" value="UniProtKB-KW"/>
</dbReference>
<evidence type="ECO:0000256" key="1">
    <source>
        <dbReference type="ARBA" id="ARBA00007606"/>
    </source>
</evidence>
<comment type="caution">
    <text evidence="5">The sequence shown here is derived from an EMBL/GenBank/DDBJ whole genome shotgun (WGS) entry which is preliminary data.</text>
</comment>
<evidence type="ECO:0000313" key="5">
    <source>
        <dbReference type="EMBL" id="KAF7135140.1"/>
    </source>
</evidence>
<evidence type="ECO:0000313" key="6">
    <source>
        <dbReference type="Proteomes" id="UP000626092"/>
    </source>
</evidence>
<organism evidence="5 6">
    <name type="scientific">Rhododendron simsii</name>
    <name type="common">Sims's rhododendron</name>
    <dbReference type="NCBI Taxonomy" id="118357"/>
    <lineage>
        <taxon>Eukaryota</taxon>
        <taxon>Viridiplantae</taxon>
        <taxon>Streptophyta</taxon>
        <taxon>Embryophyta</taxon>
        <taxon>Tracheophyta</taxon>
        <taxon>Spermatophyta</taxon>
        <taxon>Magnoliopsida</taxon>
        <taxon>eudicotyledons</taxon>
        <taxon>Gunneridae</taxon>
        <taxon>Pentapetalae</taxon>
        <taxon>asterids</taxon>
        <taxon>Ericales</taxon>
        <taxon>Ericaceae</taxon>
        <taxon>Ericoideae</taxon>
        <taxon>Rhodoreae</taxon>
        <taxon>Rhododendron</taxon>
    </lineage>
</organism>
<feature type="domain" description="Legume lectin" evidence="4">
    <location>
        <begin position="25"/>
        <end position="203"/>
    </location>
</feature>
<dbReference type="Proteomes" id="UP000626092">
    <property type="component" value="Unassembled WGS sequence"/>
</dbReference>
<evidence type="ECO:0000256" key="3">
    <source>
        <dbReference type="SAM" id="SignalP"/>
    </source>
</evidence>
<comment type="similarity">
    <text evidence="1">Belongs to the leguminous lectin family.</text>
</comment>
<feature type="signal peptide" evidence="3">
    <location>
        <begin position="1"/>
        <end position="18"/>
    </location>
</feature>
<sequence length="244" mass="26990">MKLLTIAAVVLCFTAVAAENLKTFTFTYGPFNSSISDIFQFEGAAGFSDNSLQMTQDFLNNGDTNSLPDFVAALPIYQAGRIMLNQSFKLWEQGYNKTSDRIASFNSSFLFSIDPFNNTSLGEGLAFIIAPNMSLPSNSYGQYLGLTNNDTDGHPENQLFAIELDDVKQDFDPDNNHVGLNINSIISNVTTPLTPWGIEIASLNESNWFYNVWVLIHLVLKTPPVGASKRIGRTNRLHLSILYG</sequence>
<dbReference type="EMBL" id="WJXA01000008">
    <property type="protein sequence ID" value="KAF7135140.1"/>
    <property type="molecule type" value="Genomic_DNA"/>
</dbReference>
<dbReference type="PANTHER" id="PTHR32401">
    <property type="entry name" value="CONCANAVALIN A-LIKE LECTIN FAMILY PROTEIN"/>
    <property type="match status" value="1"/>
</dbReference>
<dbReference type="OrthoDB" id="1913956at2759"/>